<dbReference type="SUPFAM" id="SSF46689">
    <property type="entry name" value="Homeodomain-like"/>
    <property type="match status" value="1"/>
</dbReference>
<sequence length="180" mass="21058">MNTKNNQQFRRSQDLMEKALLTLLNDPKKPKITVSAIVKRAGINRSTFYAHYLDLPDMLDKTESKLRRDLMADYPHSVPLSEPSFVPFLNFIKKHRDFYVAILKTRTTFPLRTEQEQLFSRVINPLCEKNGMEDEDVYVLIAFQSAFTMILRYWVENGCQESPEEMAKTIYQTLPACLQQ</sequence>
<keyword evidence="5" id="KW-1185">Reference proteome</keyword>
<protein>
    <submittedName>
        <fullName evidence="4">TetR family transcriptional regulator</fullName>
    </submittedName>
</protein>
<dbReference type="PANTHER" id="PTHR43479">
    <property type="entry name" value="ACREF/ENVCD OPERON REPRESSOR-RELATED"/>
    <property type="match status" value="1"/>
</dbReference>
<feature type="DNA-binding region" description="H-T-H motif" evidence="2">
    <location>
        <begin position="33"/>
        <end position="52"/>
    </location>
</feature>
<dbReference type="EMBL" id="BOCI01000117">
    <property type="protein sequence ID" value="GHW00676.1"/>
    <property type="molecule type" value="Genomic_DNA"/>
</dbReference>
<keyword evidence="1 2" id="KW-0238">DNA-binding</keyword>
<gene>
    <name evidence="4" type="ORF">lacNasYZ03_03630</name>
</gene>
<evidence type="ECO:0000313" key="5">
    <source>
        <dbReference type="Proteomes" id="UP000616547"/>
    </source>
</evidence>
<dbReference type="Proteomes" id="UP000616547">
    <property type="component" value="Unassembled WGS sequence"/>
</dbReference>
<organism evidence="4 5">
    <name type="scientific">Lactobacillus nasalidis</name>
    <dbReference type="NCBI Taxonomy" id="2797258"/>
    <lineage>
        <taxon>Bacteria</taxon>
        <taxon>Bacillati</taxon>
        <taxon>Bacillota</taxon>
        <taxon>Bacilli</taxon>
        <taxon>Lactobacillales</taxon>
        <taxon>Lactobacillaceae</taxon>
        <taxon>Lactobacillus</taxon>
    </lineage>
</organism>
<dbReference type="InterPro" id="IPR050624">
    <property type="entry name" value="HTH-type_Tx_Regulator"/>
</dbReference>
<dbReference type="RefSeq" id="WP_201330707.1">
    <property type="nucleotide sequence ID" value="NZ_BOCG01000114.1"/>
</dbReference>
<dbReference type="InterPro" id="IPR001647">
    <property type="entry name" value="HTH_TetR"/>
</dbReference>
<dbReference type="PANTHER" id="PTHR43479:SF7">
    <property type="entry name" value="TETR-FAMILY TRANSCRIPTIONAL REGULATOR"/>
    <property type="match status" value="1"/>
</dbReference>
<dbReference type="Pfam" id="PF14278">
    <property type="entry name" value="TetR_C_8"/>
    <property type="match status" value="1"/>
</dbReference>
<name>A0ABQ3W2W5_9LACO</name>
<proteinExistence type="predicted"/>
<evidence type="ECO:0000256" key="2">
    <source>
        <dbReference type="PROSITE-ProRule" id="PRU00335"/>
    </source>
</evidence>
<dbReference type="InterPro" id="IPR039532">
    <property type="entry name" value="TetR_C_Firmicutes"/>
</dbReference>
<evidence type="ECO:0000259" key="3">
    <source>
        <dbReference type="PROSITE" id="PS50977"/>
    </source>
</evidence>
<reference evidence="5" key="1">
    <citation type="submission" date="2021-01" db="EMBL/GenBank/DDBJ databases">
        <title>Draft genome sequence of Nasalis larvatus strain YZ03.</title>
        <authorList>
            <person name="Suzuki-Hashido N."/>
            <person name="Tsuchida S."/>
            <person name="Hayakawa T."/>
        </authorList>
    </citation>
    <scope>NUCLEOTIDE SEQUENCE [LARGE SCALE GENOMIC DNA]</scope>
    <source>
        <strain evidence="5">YZ03</strain>
    </source>
</reference>
<evidence type="ECO:0000313" key="4">
    <source>
        <dbReference type="EMBL" id="GHW00676.1"/>
    </source>
</evidence>
<dbReference type="PROSITE" id="PS50977">
    <property type="entry name" value="HTH_TETR_2"/>
    <property type="match status" value="1"/>
</dbReference>
<comment type="caution">
    <text evidence="4">The sequence shown here is derived from an EMBL/GenBank/DDBJ whole genome shotgun (WGS) entry which is preliminary data.</text>
</comment>
<evidence type="ECO:0000256" key="1">
    <source>
        <dbReference type="ARBA" id="ARBA00023125"/>
    </source>
</evidence>
<accession>A0ABQ3W2W5</accession>
<feature type="domain" description="HTH tetR-type" evidence="3">
    <location>
        <begin position="10"/>
        <end position="70"/>
    </location>
</feature>
<dbReference type="InterPro" id="IPR009057">
    <property type="entry name" value="Homeodomain-like_sf"/>
</dbReference>
<dbReference type="Gene3D" id="1.10.357.10">
    <property type="entry name" value="Tetracycline Repressor, domain 2"/>
    <property type="match status" value="1"/>
</dbReference>